<keyword evidence="4" id="KW-1185">Reference proteome</keyword>
<feature type="transmembrane region" description="Helical" evidence="2">
    <location>
        <begin position="12"/>
        <end position="30"/>
    </location>
</feature>
<evidence type="ECO:0000256" key="1">
    <source>
        <dbReference type="SAM" id="MobiDB-lite"/>
    </source>
</evidence>
<evidence type="ECO:0000256" key="2">
    <source>
        <dbReference type="SAM" id="Phobius"/>
    </source>
</evidence>
<keyword evidence="2" id="KW-1133">Transmembrane helix</keyword>
<protein>
    <submittedName>
        <fullName evidence="3">Uncharacterized protein</fullName>
    </submittedName>
</protein>
<organism evidence="3 4">
    <name type="scientific">Karstenula rhodostoma CBS 690.94</name>
    <dbReference type="NCBI Taxonomy" id="1392251"/>
    <lineage>
        <taxon>Eukaryota</taxon>
        <taxon>Fungi</taxon>
        <taxon>Dikarya</taxon>
        <taxon>Ascomycota</taxon>
        <taxon>Pezizomycotina</taxon>
        <taxon>Dothideomycetes</taxon>
        <taxon>Pleosporomycetidae</taxon>
        <taxon>Pleosporales</taxon>
        <taxon>Massarineae</taxon>
        <taxon>Didymosphaeriaceae</taxon>
        <taxon>Karstenula</taxon>
    </lineage>
</organism>
<dbReference type="AlphaFoldDB" id="A0A9P4PBJ3"/>
<reference evidence="3" key="1">
    <citation type="journal article" date="2020" name="Stud. Mycol.">
        <title>101 Dothideomycetes genomes: a test case for predicting lifestyles and emergence of pathogens.</title>
        <authorList>
            <person name="Haridas S."/>
            <person name="Albert R."/>
            <person name="Binder M."/>
            <person name="Bloem J."/>
            <person name="Labutti K."/>
            <person name="Salamov A."/>
            <person name="Andreopoulos B."/>
            <person name="Baker S."/>
            <person name="Barry K."/>
            <person name="Bills G."/>
            <person name="Bluhm B."/>
            <person name="Cannon C."/>
            <person name="Castanera R."/>
            <person name="Culley D."/>
            <person name="Daum C."/>
            <person name="Ezra D."/>
            <person name="Gonzalez J."/>
            <person name="Henrissat B."/>
            <person name="Kuo A."/>
            <person name="Liang C."/>
            <person name="Lipzen A."/>
            <person name="Lutzoni F."/>
            <person name="Magnuson J."/>
            <person name="Mondo S."/>
            <person name="Nolan M."/>
            <person name="Ohm R."/>
            <person name="Pangilinan J."/>
            <person name="Park H.-J."/>
            <person name="Ramirez L."/>
            <person name="Alfaro M."/>
            <person name="Sun H."/>
            <person name="Tritt A."/>
            <person name="Yoshinaga Y."/>
            <person name="Zwiers L.-H."/>
            <person name="Turgeon B."/>
            <person name="Goodwin S."/>
            <person name="Spatafora J."/>
            <person name="Crous P."/>
            <person name="Grigoriev I."/>
        </authorList>
    </citation>
    <scope>NUCLEOTIDE SEQUENCE</scope>
    <source>
        <strain evidence="3">CBS 690.94</strain>
    </source>
</reference>
<evidence type="ECO:0000313" key="4">
    <source>
        <dbReference type="Proteomes" id="UP000799764"/>
    </source>
</evidence>
<keyword evidence="2" id="KW-0812">Transmembrane</keyword>
<feature type="region of interest" description="Disordered" evidence="1">
    <location>
        <begin position="226"/>
        <end position="254"/>
    </location>
</feature>
<accession>A0A9P4PBJ3</accession>
<feature type="compositionally biased region" description="Basic residues" evidence="1">
    <location>
        <begin position="239"/>
        <end position="254"/>
    </location>
</feature>
<feature type="transmembrane region" description="Helical" evidence="2">
    <location>
        <begin position="193"/>
        <end position="215"/>
    </location>
</feature>
<dbReference type="PROSITE" id="PS51257">
    <property type="entry name" value="PROKAR_LIPOPROTEIN"/>
    <property type="match status" value="1"/>
</dbReference>
<gene>
    <name evidence="3" type="ORF">P171DRAFT_445768</name>
</gene>
<evidence type="ECO:0000313" key="3">
    <source>
        <dbReference type="EMBL" id="KAF2441985.1"/>
    </source>
</evidence>
<feature type="transmembrane region" description="Helical" evidence="2">
    <location>
        <begin position="114"/>
        <end position="133"/>
    </location>
</feature>
<comment type="caution">
    <text evidence="3">The sequence shown here is derived from an EMBL/GenBank/DDBJ whole genome shotgun (WGS) entry which is preliminary data.</text>
</comment>
<feature type="compositionally biased region" description="Basic and acidic residues" evidence="1">
    <location>
        <begin position="226"/>
        <end position="238"/>
    </location>
</feature>
<dbReference type="EMBL" id="MU001504">
    <property type="protein sequence ID" value="KAF2441985.1"/>
    <property type="molecule type" value="Genomic_DNA"/>
</dbReference>
<keyword evidence="2" id="KW-0472">Membrane</keyword>
<name>A0A9P4PBJ3_9PLEO</name>
<dbReference type="Proteomes" id="UP000799764">
    <property type="component" value="Unassembled WGS sequence"/>
</dbReference>
<proteinExistence type="predicted"/>
<sequence length="254" mass="28177">MMQHMRGRGRCIGFVVIALIILILHVITFTGCTSKFAATPIFHLLTIRKGDTWLRVNYFGACFGDASGLLACAPTMGSADAVVAKLNLDAGKAAAAIFLVKYAQKIQSSGLMPWFPLAADLCFVVSAVTFVLMKDSSLLWQPRHMSNYATFKMAFVGIAFLVCSMVQILASVGGMASAIEMVERPQFKIEKNIIVIMILQGIAGAFQAGFIVLMFRRCRRVEREMMHGNRSRRVDGARQHRPRNPMKQSSRRPR</sequence>
<feature type="transmembrane region" description="Helical" evidence="2">
    <location>
        <begin position="154"/>
        <end position="173"/>
    </location>
</feature>